<feature type="compositionally biased region" description="Basic and acidic residues" evidence="1">
    <location>
        <begin position="22"/>
        <end position="32"/>
    </location>
</feature>
<feature type="transmembrane region" description="Helical" evidence="2">
    <location>
        <begin position="69"/>
        <end position="89"/>
    </location>
</feature>
<evidence type="ECO:0000256" key="1">
    <source>
        <dbReference type="SAM" id="MobiDB-lite"/>
    </source>
</evidence>
<dbReference type="EMBL" id="JAMOIL010000029">
    <property type="protein sequence ID" value="MCM0622149.1"/>
    <property type="molecule type" value="Genomic_DNA"/>
</dbReference>
<accession>A0A9X2IH18</accession>
<dbReference type="Proteomes" id="UP001139485">
    <property type="component" value="Unassembled WGS sequence"/>
</dbReference>
<evidence type="ECO:0000256" key="2">
    <source>
        <dbReference type="SAM" id="Phobius"/>
    </source>
</evidence>
<dbReference type="AlphaFoldDB" id="A0A9X2IH18"/>
<evidence type="ECO:0000313" key="4">
    <source>
        <dbReference type="Proteomes" id="UP001139485"/>
    </source>
</evidence>
<reference evidence="3" key="1">
    <citation type="submission" date="2022-05" db="EMBL/GenBank/DDBJ databases">
        <authorList>
            <person name="Tuo L."/>
        </authorList>
    </citation>
    <scope>NUCLEOTIDE SEQUENCE</scope>
    <source>
        <strain evidence="3">BSK12Z-4</strain>
    </source>
</reference>
<gene>
    <name evidence="3" type="ORF">M8330_17800</name>
</gene>
<comment type="caution">
    <text evidence="3">The sequence shown here is derived from an EMBL/GenBank/DDBJ whole genome shotgun (WGS) entry which is preliminary data.</text>
</comment>
<feature type="compositionally biased region" description="Basic and acidic residues" evidence="1">
    <location>
        <begin position="1"/>
        <end position="12"/>
    </location>
</feature>
<sequence length="93" mass="10127">MTPENHLPDQARRTASPTFPPAHDRLLPHDTVGRGVPDLVPPAWEREHLMTLARTVPAGRVRRSRLPRFLWVVPALAVAAAVGLVAVSLSTQG</sequence>
<proteinExistence type="predicted"/>
<keyword evidence="2" id="KW-0812">Transmembrane</keyword>
<keyword evidence="4" id="KW-1185">Reference proteome</keyword>
<evidence type="ECO:0000313" key="3">
    <source>
        <dbReference type="EMBL" id="MCM0622149.1"/>
    </source>
</evidence>
<dbReference type="RefSeq" id="WP_250828422.1">
    <property type="nucleotide sequence ID" value="NZ_JAMOIL010000029.1"/>
</dbReference>
<protein>
    <submittedName>
        <fullName evidence="3">Uncharacterized protein</fullName>
    </submittedName>
</protein>
<feature type="region of interest" description="Disordered" evidence="1">
    <location>
        <begin position="1"/>
        <end position="32"/>
    </location>
</feature>
<organism evidence="3 4">
    <name type="scientific">Nocardioides bruguierae</name>
    <dbReference type="NCBI Taxonomy" id="2945102"/>
    <lineage>
        <taxon>Bacteria</taxon>
        <taxon>Bacillati</taxon>
        <taxon>Actinomycetota</taxon>
        <taxon>Actinomycetes</taxon>
        <taxon>Propionibacteriales</taxon>
        <taxon>Nocardioidaceae</taxon>
        <taxon>Nocardioides</taxon>
    </lineage>
</organism>
<keyword evidence="2" id="KW-0472">Membrane</keyword>
<name>A0A9X2IH18_9ACTN</name>
<keyword evidence="2" id="KW-1133">Transmembrane helix</keyword>